<reference evidence="1" key="1">
    <citation type="submission" date="2018-01" db="EMBL/GenBank/DDBJ databases">
        <authorList>
            <person name="Kovanen S."/>
            <person name="Nieminen T."/>
            <person name="Pohja-Mykra M."/>
            <person name="Raunio-Saarnisto M."/>
            <person name="Sauvala M."/>
            <person name="Fredriksson-Ahomaa M."/>
            <person name="Hanninen M.-L."/>
            <person name="Kivisto R."/>
        </authorList>
    </citation>
    <scope>NUCLEOTIDE SEQUENCE</scope>
    <source>
        <strain evidence="1">SO-26</strain>
    </source>
</reference>
<name>A0A430VC82_CAMJU</name>
<protein>
    <submittedName>
        <fullName evidence="2">Uncharacterized protein</fullName>
    </submittedName>
</protein>
<dbReference type="EMBL" id="PRBV01000024">
    <property type="protein sequence ID" value="RTJ77987.1"/>
    <property type="molecule type" value="Genomic_DNA"/>
</dbReference>
<comment type="caution">
    <text evidence="2">The sequence shown here is derived from an EMBL/GenBank/DDBJ whole genome shotgun (WGS) entry which is preliminary data.</text>
</comment>
<organism evidence="2 3">
    <name type="scientific">Campylobacter jejuni</name>
    <dbReference type="NCBI Taxonomy" id="197"/>
    <lineage>
        <taxon>Bacteria</taxon>
        <taxon>Pseudomonadati</taxon>
        <taxon>Campylobacterota</taxon>
        <taxon>Epsilonproteobacteria</taxon>
        <taxon>Campylobacterales</taxon>
        <taxon>Campylobacteraceae</taxon>
        <taxon>Campylobacter</taxon>
    </lineage>
</organism>
<dbReference type="AlphaFoldDB" id="A0A430VC82"/>
<dbReference type="EMBL" id="PQZD01000003">
    <property type="protein sequence ID" value="RTI48676.1"/>
    <property type="molecule type" value="Genomic_DNA"/>
</dbReference>
<dbReference type="Proteomes" id="UP000288507">
    <property type="component" value="Unassembled WGS sequence"/>
</dbReference>
<evidence type="ECO:0000313" key="1">
    <source>
        <dbReference type="EMBL" id="RTI48676.1"/>
    </source>
</evidence>
<gene>
    <name evidence="2" type="ORF">C3H57_09660</name>
    <name evidence="1" type="ORF">C3I27_04430</name>
</gene>
<proteinExistence type="predicted"/>
<sequence length="132" mass="15510">MFHLVLTRKQDYKNYILGNLELTDSRGRLYFRAVSAELKQGSIPDGMYSVDLIPENEIFFIPHIFNMNVGYDSYRYITCSEKLENLSDTEISIGEYVTQSDTLHGAVKTYFNLSQLLRRDPYVDIKIYSWMR</sequence>
<evidence type="ECO:0000313" key="3">
    <source>
        <dbReference type="Proteomes" id="UP000288507"/>
    </source>
</evidence>
<evidence type="ECO:0000313" key="2">
    <source>
        <dbReference type="EMBL" id="RTJ77987.1"/>
    </source>
</evidence>
<dbReference type="RefSeq" id="WP_126232538.1">
    <property type="nucleotide sequence ID" value="NZ_PQZD01000003.1"/>
</dbReference>
<reference evidence="2 3" key="2">
    <citation type="journal article" date="2019" name="Appl. Environ. Microbiol.">
        <title>Population genetics and characterization of Campylobacter jejuni isolates in western jackdaws and game birds in Finland.</title>
        <authorList>
            <person name="Kovanen S."/>
            <person name="Rossi M."/>
            <person name="Pohja-Mykra M."/>
            <person name="Nieminen T."/>
            <person name="Raunio-Saarnisto M."/>
            <person name="Sauvala M."/>
            <person name="Fredriksson-Ahomaa M."/>
            <person name="Hanninen M.L."/>
            <person name="Kivisto R."/>
        </authorList>
    </citation>
    <scope>NUCLEOTIDE SEQUENCE [LARGE SCALE GENOMIC DNA]</scope>
    <source>
        <strain evidence="2 3">CB313</strain>
        <strain evidence="1">SO-26</strain>
    </source>
</reference>
<accession>A0A430VC82</accession>
<dbReference type="Proteomes" id="UP000287197">
    <property type="component" value="Unassembled WGS sequence"/>
</dbReference>